<organism evidence="1 2">
    <name type="scientific">Pleurodeles waltl</name>
    <name type="common">Iberian ribbed newt</name>
    <dbReference type="NCBI Taxonomy" id="8319"/>
    <lineage>
        <taxon>Eukaryota</taxon>
        <taxon>Metazoa</taxon>
        <taxon>Chordata</taxon>
        <taxon>Craniata</taxon>
        <taxon>Vertebrata</taxon>
        <taxon>Euteleostomi</taxon>
        <taxon>Amphibia</taxon>
        <taxon>Batrachia</taxon>
        <taxon>Caudata</taxon>
        <taxon>Salamandroidea</taxon>
        <taxon>Salamandridae</taxon>
        <taxon>Pleurodelinae</taxon>
        <taxon>Pleurodeles</taxon>
    </lineage>
</organism>
<accession>A0AAV7QYB7</accession>
<gene>
    <name evidence="1" type="ORF">NDU88_011335</name>
</gene>
<proteinExistence type="predicted"/>
<evidence type="ECO:0000313" key="2">
    <source>
        <dbReference type="Proteomes" id="UP001066276"/>
    </source>
</evidence>
<reference evidence="1" key="1">
    <citation type="journal article" date="2022" name="bioRxiv">
        <title>Sequencing and chromosome-scale assembly of the giantPleurodeles waltlgenome.</title>
        <authorList>
            <person name="Brown T."/>
            <person name="Elewa A."/>
            <person name="Iarovenko S."/>
            <person name="Subramanian E."/>
            <person name="Araus A.J."/>
            <person name="Petzold A."/>
            <person name="Susuki M."/>
            <person name="Suzuki K.-i.T."/>
            <person name="Hayashi T."/>
            <person name="Toyoda A."/>
            <person name="Oliveira C."/>
            <person name="Osipova E."/>
            <person name="Leigh N.D."/>
            <person name="Simon A."/>
            <person name="Yun M.H."/>
        </authorList>
    </citation>
    <scope>NUCLEOTIDE SEQUENCE</scope>
    <source>
        <strain evidence="1">20211129_DDA</strain>
        <tissue evidence="1">Liver</tissue>
    </source>
</reference>
<comment type="caution">
    <text evidence="1">The sequence shown here is derived from an EMBL/GenBank/DDBJ whole genome shotgun (WGS) entry which is preliminary data.</text>
</comment>
<protein>
    <submittedName>
        <fullName evidence="1">Uncharacterized protein</fullName>
    </submittedName>
</protein>
<dbReference type="EMBL" id="JANPWB010000010">
    <property type="protein sequence ID" value="KAJ1145043.1"/>
    <property type="molecule type" value="Genomic_DNA"/>
</dbReference>
<evidence type="ECO:0000313" key="1">
    <source>
        <dbReference type="EMBL" id="KAJ1145043.1"/>
    </source>
</evidence>
<name>A0AAV7QYB7_PLEWA</name>
<sequence length="214" mass="22506">MFSLIDFGLVGKPASLHFWGRIPSWGRLSQTTSTALGVRLVYLRASPSPAQGRARPPCPGLLQLNEAQSLGAPRPLVVVGAFPRPQVSRAYRRSYPLRGLFSLLGRGFSGQTRSGTPAAHLVVCLGSAMARVFTQDPGSGRGMGRRLLSLPAQLEPTFQGRDGGSAAPKTAPPGYHLSPTLIGPGAAHFTQIIAGPSGARGLSMCHLWVLGHAP</sequence>
<keyword evidence="2" id="KW-1185">Reference proteome</keyword>
<dbReference type="Proteomes" id="UP001066276">
    <property type="component" value="Chromosome 6"/>
</dbReference>
<dbReference type="AlphaFoldDB" id="A0AAV7QYB7"/>